<dbReference type="Gene3D" id="3.40.50.2000">
    <property type="entry name" value="Glycogen Phosphorylase B"/>
    <property type="match status" value="2"/>
</dbReference>
<accession>A0A5C6B4W3</accession>
<dbReference type="Proteomes" id="UP000320735">
    <property type="component" value="Unassembled WGS sequence"/>
</dbReference>
<comment type="caution">
    <text evidence="3">The sequence shown here is derived from an EMBL/GenBank/DDBJ whole genome shotgun (WGS) entry which is preliminary data.</text>
</comment>
<dbReference type="PANTHER" id="PTHR45947:SF3">
    <property type="entry name" value="SULFOQUINOVOSYL TRANSFERASE SQD2"/>
    <property type="match status" value="1"/>
</dbReference>
<dbReference type="RefSeq" id="WP_146373800.1">
    <property type="nucleotide sequence ID" value="NZ_SJPP01000003.1"/>
</dbReference>
<dbReference type="EMBL" id="SJPP01000003">
    <property type="protein sequence ID" value="TWU06968.1"/>
    <property type="molecule type" value="Genomic_DNA"/>
</dbReference>
<evidence type="ECO:0000259" key="2">
    <source>
        <dbReference type="Pfam" id="PF13579"/>
    </source>
</evidence>
<evidence type="ECO:0000259" key="1">
    <source>
        <dbReference type="Pfam" id="PF00534"/>
    </source>
</evidence>
<gene>
    <name evidence="3" type="primary">kanF</name>
    <name evidence="3" type="ORF">CA54_53720</name>
</gene>
<organism evidence="3 4">
    <name type="scientific">Symmachiella macrocystis</name>
    <dbReference type="NCBI Taxonomy" id="2527985"/>
    <lineage>
        <taxon>Bacteria</taxon>
        <taxon>Pseudomonadati</taxon>
        <taxon>Planctomycetota</taxon>
        <taxon>Planctomycetia</taxon>
        <taxon>Planctomycetales</taxon>
        <taxon>Planctomycetaceae</taxon>
        <taxon>Symmachiella</taxon>
    </lineage>
</organism>
<dbReference type="Pfam" id="PF00534">
    <property type="entry name" value="Glycos_transf_1"/>
    <property type="match status" value="1"/>
</dbReference>
<dbReference type="AlphaFoldDB" id="A0A5C6B4W3"/>
<keyword evidence="3" id="KW-0328">Glycosyltransferase</keyword>
<evidence type="ECO:0000313" key="4">
    <source>
        <dbReference type="Proteomes" id="UP000320735"/>
    </source>
</evidence>
<keyword evidence="4" id="KW-1185">Reference proteome</keyword>
<keyword evidence="3" id="KW-0808">Transferase</keyword>
<feature type="domain" description="Glycosyl transferase family 1" evidence="1">
    <location>
        <begin position="219"/>
        <end position="367"/>
    </location>
</feature>
<evidence type="ECO:0000313" key="3">
    <source>
        <dbReference type="EMBL" id="TWU06968.1"/>
    </source>
</evidence>
<dbReference type="EC" id="2.4.1.284" evidence="3"/>
<dbReference type="OrthoDB" id="232381at2"/>
<dbReference type="Pfam" id="PF13579">
    <property type="entry name" value="Glyco_trans_4_4"/>
    <property type="match status" value="1"/>
</dbReference>
<dbReference type="PANTHER" id="PTHR45947">
    <property type="entry name" value="SULFOQUINOVOSYL TRANSFERASE SQD2"/>
    <property type="match status" value="1"/>
</dbReference>
<proteinExistence type="predicted"/>
<reference evidence="3 4" key="1">
    <citation type="submission" date="2019-02" db="EMBL/GenBank/DDBJ databases">
        <title>Deep-cultivation of Planctomycetes and their phenomic and genomic characterization uncovers novel biology.</title>
        <authorList>
            <person name="Wiegand S."/>
            <person name="Jogler M."/>
            <person name="Boedeker C."/>
            <person name="Pinto D."/>
            <person name="Vollmers J."/>
            <person name="Rivas-Marin E."/>
            <person name="Kohn T."/>
            <person name="Peeters S.H."/>
            <person name="Heuer A."/>
            <person name="Rast P."/>
            <person name="Oberbeckmann S."/>
            <person name="Bunk B."/>
            <person name="Jeske O."/>
            <person name="Meyerdierks A."/>
            <person name="Storesund J.E."/>
            <person name="Kallscheuer N."/>
            <person name="Luecker S."/>
            <person name="Lage O.M."/>
            <person name="Pohl T."/>
            <person name="Merkel B.J."/>
            <person name="Hornburger P."/>
            <person name="Mueller R.-W."/>
            <person name="Bruemmer F."/>
            <person name="Labrenz M."/>
            <person name="Spormann A.M."/>
            <person name="Op Den Camp H."/>
            <person name="Overmann J."/>
            <person name="Amann R."/>
            <person name="Jetten M.S.M."/>
            <person name="Mascher T."/>
            <person name="Medema M.H."/>
            <person name="Devos D.P."/>
            <person name="Kaster A.-K."/>
            <person name="Ovreas L."/>
            <person name="Rohde M."/>
            <person name="Galperin M.Y."/>
            <person name="Jogler C."/>
        </authorList>
    </citation>
    <scope>NUCLEOTIDE SEQUENCE [LARGE SCALE GENOMIC DNA]</scope>
    <source>
        <strain evidence="3 4">CA54</strain>
    </source>
</reference>
<dbReference type="InterPro" id="IPR050194">
    <property type="entry name" value="Glycosyltransferase_grp1"/>
</dbReference>
<dbReference type="InterPro" id="IPR028098">
    <property type="entry name" value="Glyco_trans_4-like_N"/>
</dbReference>
<dbReference type="SUPFAM" id="SSF53756">
    <property type="entry name" value="UDP-Glycosyltransferase/glycogen phosphorylase"/>
    <property type="match status" value="1"/>
</dbReference>
<feature type="domain" description="Glycosyltransferase subfamily 4-like N-terminal" evidence="2">
    <location>
        <begin position="15"/>
        <end position="197"/>
    </location>
</feature>
<name>A0A5C6B4W3_9PLAN</name>
<protein>
    <submittedName>
        <fullName evidence="3">2-deoxystreptamine glucosyltransferase</fullName>
        <ecNumber evidence="3">2.4.1.284</ecNumber>
    </submittedName>
</protein>
<sequence length="412" mass="45842">MKILHVIHSVDPRSGGPSHAIRSLLSAQIAAGKDVSLLATTTQSAEPWEPRERYVEIMLADPSFFGAEVHLGRAYGRRHPLNRFAFSPDCNRWLHRTLSEANTRPDLVHIHGTFSHLTNSAARAARKFRVPYIVRPAGNLDPQCFRMGSHWLKQIFTQFTLRTDLCHAAFVHAMSEDEEQAILSWLPENRIHVIPHGIAIPEINDDNSRQELYARFPELRGKRVLLFLGRIAAIKRPEVAVRAMAQLRLDFPDSVLLIAGHDAGHLSETRDAVESCGLTDDIVFSGFLSGRLKQAALTVADVFVLPSIHENFGVAVVEAMAHGTPVVVTPEVATHVFVDNSGAGLTVPGNADAFAEAIARILSANPMEMGLRGRQYVEKHLTWPVVETELTSFYKMAIRQTRRHISPELNHD</sequence>
<dbReference type="GO" id="GO:0102318">
    <property type="term" value="F:2-deoxystreptamine glucosyltransferase activity"/>
    <property type="evidence" value="ECO:0007669"/>
    <property type="project" value="UniProtKB-EC"/>
</dbReference>
<dbReference type="InterPro" id="IPR001296">
    <property type="entry name" value="Glyco_trans_1"/>
</dbReference>